<dbReference type="Gene3D" id="1.10.10.10">
    <property type="entry name" value="Winged helix-like DNA-binding domain superfamily/Winged helix DNA-binding domain"/>
    <property type="match status" value="1"/>
</dbReference>
<evidence type="ECO:0000259" key="4">
    <source>
        <dbReference type="PROSITE" id="PS51118"/>
    </source>
</evidence>
<accession>A0A1Y1T5T5</accession>
<proteinExistence type="predicted"/>
<evidence type="ECO:0000256" key="2">
    <source>
        <dbReference type="ARBA" id="ARBA00023125"/>
    </source>
</evidence>
<evidence type="ECO:0000256" key="3">
    <source>
        <dbReference type="ARBA" id="ARBA00023163"/>
    </source>
</evidence>
<evidence type="ECO:0000313" key="6">
    <source>
        <dbReference type="Proteomes" id="UP000192746"/>
    </source>
</evidence>
<sequence length="156" mass="17916">MVSKGNICSTFKQEVSDKEISYLEVINVENQWFKMKKNEINFAEAESCPVRNILDRFGDKWSTLVILILGNYDKLRFNELQKMIGTVSQKMLAVTLKKLEADGLVTRKVYPQVPPKVEYSLTELGLSLLPKIESLVQWANENMVEITENRSLSEVK</sequence>
<dbReference type="PANTHER" id="PTHR33204">
    <property type="entry name" value="TRANSCRIPTIONAL REGULATOR, MARR FAMILY"/>
    <property type="match status" value="1"/>
</dbReference>
<dbReference type="InterPro" id="IPR036390">
    <property type="entry name" value="WH_DNA-bd_sf"/>
</dbReference>
<dbReference type="SUPFAM" id="SSF46785">
    <property type="entry name" value="Winged helix' DNA-binding domain"/>
    <property type="match status" value="1"/>
</dbReference>
<reference evidence="5 6" key="1">
    <citation type="submission" date="2013-04" db="EMBL/GenBank/DDBJ databases">
        <title>Zunongwangia sp. 22II14-10F7 Genome Sequencing.</title>
        <authorList>
            <person name="Lai Q."/>
            <person name="Shao Z."/>
        </authorList>
    </citation>
    <scope>NUCLEOTIDE SEQUENCE [LARGE SCALE GENOMIC DNA]</scope>
    <source>
        <strain evidence="5 6">22II14-10F7</strain>
    </source>
</reference>
<dbReference type="STRING" id="1185767.IIF7_08226"/>
<dbReference type="GO" id="GO:0003677">
    <property type="term" value="F:DNA binding"/>
    <property type="evidence" value="ECO:0007669"/>
    <property type="project" value="UniProtKB-KW"/>
</dbReference>
<comment type="caution">
    <text evidence="5">The sequence shown here is derived from an EMBL/GenBank/DDBJ whole genome shotgun (WGS) entry which is preliminary data.</text>
</comment>
<dbReference type="PROSITE" id="PS51118">
    <property type="entry name" value="HTH_HXLR"/>
    <property type="match status" value="1"/>
</dbReference>
<dbReference type="InterPro" id="IPR036388">
    <property type="entry name" value="WH-like_DNA-bd_sf"/>
</dbReference>
<feature type="domain" description="HTH hxlR-type" evidence="4">
    <location>
        <begin position="48"/>
        <end position="147"/>
    </location>
</feature>
<dbReference type="PANTHER" id="PTHR33204:SF39">
    <property type="entry name" value="TRANSCRIPTIONAL REGULATORY PROTEIN"/>
    <property type="match status" value="1"/>
</dbReference>
<dbReference type="InterPro" id="IPR002577">
    <property type="entry name" value="HTH_HxlR"/>
</dbReference>
<name>A0A1Y1T5T5_9FLAO</name>
<dbReference type="AlphaFoldDB" id="A0A1Y1T5T5"/>
<keyword evidence="2" id="KW-0238">DNA-binding</keyword>
<keyword evidence="3" id="KW-0804">Transcription</keyword>
<dbReference type="EMBL" id="ARYN01000006">
    <property type="protein sequence ID" value="ORL46092.1"/>
    <property type="molecule type" value="Genomic_DNA"/>
</dbReference>
<gene>
    <name evidence="5" type="ORF">IIF7_08226</name>
</gene>
<evidence type="ECO:0000313" key="5">
    <source>
        <dbReference type="EMBL" id="ORL46092.1"/>
    </source>
</evidence>
<evidence type="ECO:0000256" key="1">
    <source>
        <dbReference type="ARBA" id="ARBA00023015"/>
    </source>
</evidence>
<dbReference type="Pfam" id="PF01638">
    <property type="entry name" value="HxlR"/>
    <property type="match status" value="1"/>
</dbReference>
<keyword evidence="6" id="KW-1185">Reference proteome</keyword>
<organism evidence="5 6">
    <name type="scientific">Zunongwangia atlantica 22II14-10F7</name>
    <dbReference type="NCBI Taxonomy" id="1185767"/>
    <lineage>
        <taxon>Bacteria</taxon>
        <taxon>Pseudomonadati</taxon>
        <taxon>Bacteroidota</taxon>
        <taxon>Flavobacteriia</taxon>
        <taxon>Flavobacteriales</taxon>
        <taxon>Flavobacteriaceae</taxon>
        <taxon>Zunongwangia</taxon>
    </lineage>
</organism>
<protein>
    <submittedName>
        <fullName evidence="5">Transcriptional regulator</fullName>
    </submittedName>
</protein>
<dbReference type="Proteomes" id="UP000192746">
    <property type="component" value="Unassembled WGS sequence"/>
</dbReference>
<keyword evidence="1" id="KW-0805">Transcription regulation</keyword>